<evidence type="ECO:0000256" key="6">
    <source>
        <dbReference type="ARBA" id="ARBA00023288"/>
    </source>
</evidence>
<dbReference type="CDD" id="cd06354">
    <property type="entry name" value="PBP1_PrnA-like"/>
    <property type="match status" value="1"/>
</dbReference>
<dbReference type="PANTHER" id="PTHR34296:SF2">
    <property type="entry name" value="ABC TRANSPORTER GUANOSINE-BINDING PROTEIN NUPN"/>
    <property type="match status" value="1"/>
</dbReference>
<dbReference type="Gene3D" id="3.40.50.2300">
    <property type="match status" value="2"/>
</dbReference>
<evidence type="ECO:0000256" key="2">
    <source>
        <dbReference type="ARBA" id="ARBA00008610"/>
    </source>
</evidence>
<dbReference type="PATRIC" id="fig|1398.25.peg.153"/>
<proteinExistence type="inferred from homology"/>
<dbReference type="SUPFAM" id="SSF53822">
    <property type="entry name" value="Periplasmic binding protein-like I"/>
    <property type="match status" value="1"/>
</dbReference>
<evidence type="ECO:0000256" key="4">
    <source>
        <dbReference type="ARBA" id="ARBA00022729"/>
    </source>
</evidence>
<accession>A0A150K9Q9</accession>
<dbReference type="InterPro" id="IPR003760">
    <property type="entry name" value="PnrA-like"/>
</dbReference>
<keyword evidence="5" id="KW-0472">Membrane</keyword>
<sequence>MFLSQLKNDIFMSVSWIRFLLKSRYPKITFPGGTKVKKRKFGLALAAVLAAGTLLGACGTKSDNSGSKGKDKFTVALVTDTGGIDDRSFNQSAWEGLQQFGKDNHLSKGKDGFDYLQSKSDADYTTNLNTAVRKQFDLVYGVGYKLKPAIEKIADQRKNTNFAIIDDVITGKKNVASITFKEQEGSFLVGVVAGMATKTNKIGFIGGTDSDLINKFAAGFRAGVKAANPKANVQIQYVGSFDDASKGQSMASAMYKSGIDVIYHAAGGSGKGVFTEAKNIKQNDPNKNVWVIGVDRDQADEGKVTVKGKEYNVTLTSMVKRVDKAVIDLSTKAKDGKFPGGKNIVYGLKEDAIGIAPTQDNLTPEMKSAVKDWKQKIINGKVNIPSKLK</sequence>
<comment type="subcellular location">
    <subcellularLocation>
        <location evidence="1">Cell membrane</location>
        <topology evidence="1">Lipid-anchor</topology>
    </subcellularLocation>
</comment>
<dbReference type="AlphaFoldDB" id="A0A150K9Q9"/>
<evidence type="ECO:0000256" key="1">
    <source>
        <dbReference type="ARBA" id="ARBA00004193"/>
    </source>
</evidence>
<evidence type="ECO:0000259" key="7">
    <source>
        <dbReference type="Pfam" id="PF02608"/>
    </source>
</evidence>
<protein>
    <recommendedName>
        <fullName evidence="7">ABC transporter substrate-binding protein PnrA-like domain-containing protein</fullName>
    </recommendedName>
</protein>
<feature type="domain" description="ABC transporter substrate-binding protein PnrA-like" evidence="7">
    <location>
        <begin position="74"/>
        <end position="386"/>
    </location>
</feature>
<keyword evidence="4" id="KW-0732">Signal</keyword>
<reference evidence="8 9" key="1">
    <citation type="submission" date="2016-01" db="EMBL/GenBank/DDBJ databases">
        <title>Genome Sequences of Twelve Sporeforming Bacillus Species Isolated from Foods.</title>
        <authorList>
            <person name="Berendsen E.M."/>
            <person name="Wells-Bennik M.H."/>
            <person name="Krawcyk A.O."/>
            <person name="De Jong A."/>
            <person name="Holsappel S."/>
            <person name="Eijlander R.T."/>
            <person name="Kuipers O.P."/>
        </authorList>
    </citation>
    <scope>NUCLEOTIDE SEQUENCE [LARGE SCALE GENOMIC DNA]</scope>
    <source>
        <strain evidence="8 9">B4099</strain>
    </source>
</reference>
<evidence type="ECO:0000313" key="8">
    <source>
        <dbReference type="EMBL" id="KYC66146.1"/>
    </source>
</evidence>
<keyword evidence="6" id="KW-0449">Lipoprotein</keyword>
<evidence type="ECO:0000256" key="3">
    <source>
        <dbReference type="ARBA" id="ARBA00022475"/>
    </source>
</evidence>
<gene>
    <name evidence="8" type="ORF">B4099_0110</name>
</gene>
<comment type="similarity">
    <text evidence="2">Belongs to the BMP lipoprotein family.</text>
</comment>
<dbReference type="InterPro" id="IPR050957">
    <property type="entry name" value="BMP_lipoprotein"/>
</dbReference>
<name>A0A150K9Q9_HEYCO</name>
<evidence type="ECO:0000313" key="9">
    <source>
        <dbReference type="Proteomes" id="UP000075304"/>
    </source>
</evidence>
<dbReference type="Proteomes" id="UP000075304">
    <property type="component" value="Unassembled WGS sequence"/>
</dbReference>
<evidence type="ECO:0000256" key="5">
    <source>
        <dbReference type="ARBA" id="ARBA00023136"/>
    </source>
</evidence>
<dbReference type="InterPro" id="IPR028082">
    <property type="entry name" value="Peripla_BP_I"/>
</dbReference>
<keyword evidence="3" id="KW-1003">Cell membrane</keyword>
<organism evidence="8 9">
    <name type="scientific">Heyndrickxia coagulans</name>
    <name type="common">Weizmannia coagulans</name>
    <dbReference type="NCBI Taxonomy" id="1398"/>
    <lineage>
        <taxon>Bacteria</taxon>
        <taxon>Bacillati</taxon>
        <taxon>Bacillota</taxon>
        <taxon>Bacilli</taxon>
        <taxon>Bacillales</taxon>
        <taxon>Bacillaceae</taxon>
        <taxon>Heyndrickxia</taxon>
    </lineage>
</organism>
<dbReference type="PANTHER" id="PTHR34296">
    <property type="entry name" value="TRANSCRIPTIONAL ACTIVATOR PROTEIN MED"/>
    <property type="match status" value="1"/>
</dbReference>
<dbReference type="Pfam" id="PF02608">
    <property type="entry name" value="Bmp"/>
    <property type="match status" value="1"/>
</dbReference>
<dbReference type="EMBL" id="LQYI01000083">
    <property type="protein sequence ID" value="KYC66146.1"/>
    <property type="molecule type" value="Genomic_DNA"/>
</dbReference>
<dbReference type="GO" id="GO:0005886">
    <property type="term" value="C:plasma membrane"/>
    <property type="evidence" value="ECO:0007669"/>
    <property type="project" value="UniProtKB-SubCell"/>
</dbReference>
<comment type="caution">
    <text evidence="8">The sequence shown here is derived from an EMBL/GenBank/DDBJ whole genome shotgun (WGS) entry which is preliminary data.</text>
</comment>